<feature type="site" description="Lowers pKa of active site Cys" evidence="3">
    <location>
        <position position="287"/>
    </location>
</feature>
<name>A0A285NEX6_9HYPH</name>
<evidence type="ECO:0000256" key="2">
    <source>
        <dbReference type="PIRSR" id="PIRSR015753-2"/>
    </source>
</evidence>
<dbReference type="Pfam" id="PF13409">
    <property type="entry name" value="GST_N_2"/>
    <property type="match status" value="1"/>
</dbReference>
<accession>A0A285NEX6</accession>
<dbReference type="SFLD" id="SFLDS00019">
    <property type="entry name" value="Glutathione_Transferase_(cytos"/>
    <property type="match status" value="1"/>
</dbReference>
<dbReference type="CDD" id="cd03190">
    <property type="entry name" value="GST_C_Omega_like"/>
    <property type="match status" value="1"/>
</dbReference>
<feature type="active site" description="Proton donor/acceptor" evidence="1">
    <location>
        <position position="186"/>
    </location>
</feature>
<dbReference type="InterPro" id="IPR040079">
    <property type="entry name" value="Glutathione_S-Trfase"/>
</dbReference>
<dbReference type="InterPro" id="IPR036249">
    <property type="entry name" value="Thioredoxin-like_sf"/>
</dbReference>
<feature type="binding site" evidence="2">
    <location>
        <begin position="139"/>
        <end position="140"/>
    </location>
    <ligand>
        <name>glutathione</name>
        <dbReference type="ChEBI" id="CHEBI:57925"/>
    </ligand>
</feature>
<dbReference type="Pfam" id="PF13410">
    <property type="entry name" value="GST_C_2"/>
    <property type="match status" value="1"/>
</dbReference>
<evidence type="ECO:0000256" key="1">
    <source>
        <dbReference type="PIRSR" id="PIRSR015753-1"/>
    </source>
</evidence>
<dbReference type="AlphaFoldDB" id="A0A285NEX6"/>
<feature type="binding site" evidence="2">
    <location>
        <position position="88"/>
    </location>
    <ligand>
        <name>glutathione</name>
        <dbReference type="ChEBI" id="CHEBI:57925"/>
    </ligand>
</feature>
<dbReference type="SUPFAM" id="SSF47616">
    <property type="entry name" value="GST C-terminal domain-like"/>
    <property type="match status" value="1"/>
</dbReference>
<protein>
    <submittedName>
        <fullName evidence="5">Putative glutathione S-transferase</fullName>
    </submittedName>
</protein>
<dbReference type="EMBL" id="OBEL01000001">
    <property type="protein sequence ID" value="SNZ06201.1"/>
    <property type="molecule type" value="Genomic_DNA"/>
</dbReference>
<dbReference type="PANTHER" id="PTHR32419">
    <property type="entry name" value="GLUTATHIONYL-HYDROQUINONE REDUCTASE"/>
    <property type="match status" value="1"/>
</dbReference>
<dbReference type="InterPro" id="IPR016639">
    <property type="entry name" value="GST_Omega/GSH"/>
</dbReference>
<dbReference type="PROSITE" id="PS50405">
    <property type="entry name" value="GST_CTER"/>
    <property type="match status" value="1"/>
</dbReference>
<dbReference type="Proteomes" id="UP000219439">
    <property type="component" value="Unassembled WGS sequence"/>
</dbReference>
<dbReference type="OrthoDB" id="9769158at2"/>
<dbReference type="PIRSF" id="PIRSF015753">
    <property type="entry name" value="GST"/>
    <property type="match status" value="1"/>
</dbReference>
<dbReference type="InterPro" id="IPR047047">
    <property type="entry name" value="GST_Omega-like_C"/>
</dbReference>
<evidence type="ECO:0000256" key="3">
    <source>
        <dbReference type="PIRSR" id="PIRSR015753-3"/>
    </source>
</evidence>
<feature type="site" description="Lowers pKa of active site Cys" evidence="3">
    <location>
        <position position="244"/>
    </location>
</feature>
<feature type="active site" description="Nucleophile" evidence="1">
    <location>
        <position position="55"/>
    </location>
</feature>
<evidence type="ECO:0000313" key="6">
    <source>
        <dbReference type="Proteomes" id="UP000219439"/>
    </source>
</evidence>
<dbReference type="GO" id="GO:0004364">
    <property type="term" value="F:glutathione transferase activity"/>
    <property type="evidence" value="ECO:0007669"/>
    <property type="project" value="InterPro"/>
</dbReference>
<organism evidence="5 6">
    <name type="scientific">Cohaesibacter gelatinilyticus</name>
    <dbReference type="NCBI Taxonomy" id="372072"/>
    <lineage>
        <taxon>Bacteria</taxon>
        <taxon>Pseudomonadati</taxon>
        <taxon>Pseudomonadota</taxon>
        <taxon>Alphaproteobacteria</taxon>
        <taxon>Hyphomicrobiales</taxon>
        <taxon>Cohaesibacteraceae</taxon>
    </lineage>
</organism>
<dbReference type="RefSeq" id="WP_097151674.1">
    <property type="nucleotide sequence ID" value="NZ_OBEL01000001.1"/>
</dbReference>
<dbReference type="SUPFAM" id="SSF52833">
    <property type="entry name" value="Thioredoxin-like"/>
    <property type="match status" value="1"/>
</dbReference>
<proteinExistence type="predicted"/>
<dbReference type="SFLD" id="SFLDG01148">
    <property type="entry name" value="Xi_(cytGST)"/>
    <property type="match status" value="1"/>
</dbReference>
<evidence type="ECO:0000313" key="5">
    <source>
        <dbReference type="EMBL" id="SNZ06201.1"/>
    </source>
</evidence>
<dbReference type="Gene3D" id="3.40.30.10">
    <property type="entry name" value="Glutaredoxin"/>
    <property type="match status" value="1"/>
</dbReference>
<dbReference type="InterPro" id="IPR010987">
    <property type="entry name" value="Glutathione-S-Trfase_C-like"/>
</dbReference>
<gene>
    <name evidence="5" type="ORF">SAMN06265368_0339</name>
</gene>
<dbReference type="GO" id="GO:0005737">
    <property type="term" value="C:cytoplasm"/>
    <property type="evidence" value="ECO:0007669"/>
    <property type="project" value="TreeGrafter"/>
</dbReference>
<dbReference type="InterPro" id="IPR036282">
    <property type="entry name" value="Glutathione-S-Trfase_C_sf"/>
</dbReference>
<sequence>MAKMLIDGELREKPKQTDGQFKRIPSGIRNRIEADPNARFPAEVGRYHLYLSRACPWCHGVELVIALKGISEALSVTWMDPISSENGWIIQQGGEDASSDMPNHEYLYQAYQHAEPKYTGAISVPLLVDKVTRQIVSTDSTDMMRMLNSAFDNLGAVDIDLYPDPLSGEIDRITSLIQEPIRNGVYRAGFATTQEAYCQAVVELFEGLDMIETILANRQYLAGSDLTEVDLKLFPTLVRFDAVYVTHFKTDHKRIADYPNLSRYMCALAQLPDVVTTIDMQHIREHYFRSHRHINPSGITSIGPISQFREAKIAIGA</sequence>
<dbReference type="PANTHER" id="PTHR32419:SF6">
    <property type="entry name" value="GLUTATHIONE S-TRANSFERASE OMEGA-LIKE 1-RELATED"/>
    <property type="match status" value="1"/>
</dbReference>
<dbReference type="InterPro" id="IPR004045">
    <property type="entry name" value="Glutathione_S-Trfase_N"/>
</dbReference>
<evidence type="ECO:0000259" key="4">
    <source>
        <dbReference type="PROSITE" id="PS50405"/>
    </source>
</evidence>
<keyword evidence="6" id="KW-1185">Reference proteome</keyword>
<feature type="domain" description="GST C-terminal" evidence="4">
    <location>
        <begin position="163"/>
        <end position="297"/>
    </location>
</feature>
<dbReference type="SFLD" id="SFLDG01206">
    <property type="entry name" value="Xi.1"/>
    <property type="match status" value="1"/>
</dbReference>
<keyword evidence="5" id="KW-0808">Transferase</keyword>
<reference evidence="5 6" key="1">
    <citation type="submission" date="2017-09" db="EMBL/GenBank/DDBJ databases">
        <authorList>
            <person name="Ehlers B."/>
            <person name="Leendertz F.H."/>
        </authorList>
    </citation>
    <scope>NUCLEOTIDE SEQUENCE [LARGE SCALE GENOMIC DNA]</scope>
    <source>
        <strain evidence="5 6">DSM 18289</strain>
    </source>
</reference>
<dbReference type="Gene3D" id="1.20.1050.10">
    <property type="match status" value="1"/>
</dbReference>